<name>A0A1V0UTX4_9BACL</name>
<gene>
    <name evidence="3" type="ORF">B7C51_12490</name>
</gene>
<feature type="region of interest" description="Disordered" evidence="1">
    <location>
        <begin position="155"/>
        <end position="183"/>
    </location>
</feature>
<dbReference type="AlphaFoldDB" id="A0A1V0UTX4"/>
<accession>A0A1V0UTX4</accession>
<dbReference type="InterPro" id="IPR018711">
    <property type="entry name" value="NAGPA"/>
</dbReference>
<dbReference type="Proteomes" id="UP000192727">
    <property type="component" value="Chromosome"/>
</dbReference>
<dbReference type="Pfam" id="PF09992">
    <property type="entry name" value="NAGPA"/>
    <property type="match status" value="1"/>
</dbReference>
<evidence type="ECO:0000259" key="2">
    <source>
        <dbReference type="Pfam" id="PF09992"/>
    </source>
</evidence>
<sequence>MEGGAGFCRFVPGFVYAPLALLPVNQVFALCRVVSWARHFGGSAADYVRNHLKQGDPIKADYDIVGQDSSKGYSASDFKMMIGGILFSLKTESPDHFPGMHPLLEDTVPEQPSDRKKAYWITHERNGNSDGMILKELQQFMVQLGGYKRMNLDGGGSTQMVSRPLGSNAVSCPTKPNTGLSGK</sequence>
<proteinExistence type="predicted"/>
<feature type="compositionally biased region" description="Polar residues" evidence="1">
    <location>
        <begin position="168"/>
        <end position="183"/>
    </location>
</feature>
<dbReference type="EMBL" id="CP020557">
    <property type="protein sequence ID" value="ARF68452.1"/>
    <property type="molecule type" value="Genomic_DNA"/>
</dbReference>
<feature type="domain" description="Phosphodiester glycosidase" evidence="2">
    <location>
        <begin position="117"/>
        <end position="163"/>
    </location>
</feature>
<reference evidence="3 4" key="1">
    <citation type="submission" date="2017-03" db="EMBL/GenBank/DDBJ databases">
        <title>Paenibacillus larvae genome sequencing.</title>
        <authorList>
            <person name="Dingman D.W."/>
        </authorList>
    </citation>
    <scope>NUCLEOTIDE SEQUENCE [LARGE SCALE GENOMIC DNA]</scope>
    <source>
        <strain evidence="3 4">SAG 10367</strain>
    </source>
</reference>
<evidence type="ECO:0000256" key="1">
    <source>
        <dbReference type="SAM" id="MobiDB-lite"/>
    </source>
</evidence>
<dbReference type="RefSeq" id="WP_083040147.1">
    <property type="nucleotide sequence ID" value="NZ_CP020557.1"/>
</dbReference>
<organism evidence="3 4">
    <name type="scientific">Paenibacillus larvae subsp. pulvifaciens</name>
    <dbReference type="NCBI Taxonomy" id="1477"/>
    <lineage>
        <taxon>Bacteria</taxon>
        <taxon>Bacillati</taxon>
        <taxon>Bacillota</taxon>
        <taxon>Bacilli</taxon>
        <taxon>Bacillales</taxon>
        <taxon>Paenibacillaceae</taxon>
        <taxon>Paenibacillus</taxon>
    </lineage>
</organism>
<evidence type="ECO:0000313" key="3">
    <source>
        <dbReference type="EMBL" id="ARF68452.1"/>
    </source>
</evidence>
<evidence type="ECO:0000313" key="4">
    <source>
        <dbReference type="Proteomes" id="UP000192727"/>
    </source>
</evidence>
<protein>
    <recommendedName>
        <fullName evidence="2">Phosphodiester glycosidase domain-containing protein</fullName>
    </recommendedName>
</protein>